<dbReference type="Proteomes" id="UP000015241">
    <property type="component" value="Unassembled WGS sequence"/>
</dbReference>
<accession>S8DJB2</accession>
<feature type="region of interest" description="Disordered" evidence="1">
    <location>
        <begin position="1"/>
        <end position="45"/>
    </location>
</feature>
<dbReference type="EMBL" id="KE504320">
    <property type="protein sequence ID" value="EPS92927.1"/>
    <property type="molecule type" value="Genomic_DNA"/>
</dbReference>
<evidence type="ECO:0000256" key="1">
    <source>
        <dbReference type="SAM" id="MobiDB-lite"/>
    </source>
</evidence>
<dbReference type="InParanoid" id="S8DJB2"/>
<feature type="region of interest" description="Disordered" evidence="1">
    <location>
        <begin position="87"/>
        <end position="111"/>
    </location>
</feature>
<feature type="compositionally biased region" description="Polar residues" evidence="1">
    <location>
        <begin position="19"/>
        <end position="40"/>
    </location>
</feature>
<organism evidence="2 3">
    <name type="scientific">Fomitopsis schrenkii</name>
    <name type="common">Brown rot fungus</name>
    <dbReference type="NCBI Taxonomy" id="2126942"/>
    <lineage>
        <taxon>Eukaryota</taxon>
        <taxon>Fungi</taxon>
        <taxon>Dikarya</taxon>
        <taxon>Basidiomycota</taxon>
        <taxon>Agaricomycotina</taxon>
        <taxon>Agaricomycetes</taxon>
        <taxon>Polyporales</taxon>
        <taxon>Fomitopsis</taxon>
    </lineage>
</organism>
<keyword evidence="3" id="KW-1185">Reference proteome</keyword>
<dbReference type="STRING" id="743788.S8DJB2"/>
<evidence type="ECO:0000313" key="3">
    <source>
        <dbReference type="Proteomes" id="UP000015241"/>
    </source>
</evidence>
<dbReference type="AlphaFoldDB" id="S8DJB2"/>
<protein>
    <submittedName>
        <fullName evidence="2">Uncharacterized protein</fullName>
    </submittedName>
</protein>
<gene>
    <name evidence="2" type="ORF">FOMPIDRAFT_117713</name>
</gene>
<reference evidence="2 3" key="1">
    <citation type="journal article" date="2012" name="Science">
        <title>The Paleozoic origin of enzymatic lignin decomposition reconstructed from 31 fungal genomes.</title>
        <authorList>
            <person name="Floudas D."/>
            <person name="Binder M."/>
            <person name="Riley R."/>
            <person name="Barry K."/>
            <person name="Blanchette R.A."/>
            <person name="Henrissat B."/>
            <person name="Martinez A.T."/>
            <person name="Otillar R."/>
            <person name="Spatafora J.W."/>
            <person name="Yadav J.S."/>
            <person name="Aerts A."/>
            <person name="Benoit I."/>
            <person name="Boyd A."/>
            <person name="Carlson A."/>
            <person name="Copeland A."/>
            <person name="Coutinho P.M."/>
            <person name="de Vries R.P."/>
            <person name="Ferreira P."/>
            <person name="Findley K."/>
            <person name="Foster B."/>
            <person name="Gaskell J."/>
            <person name="Glotzer D."/>
            <person name="Gorecki P."/>
            <person name="Heitman J."/>
            <person name="Hesse C."/>
            <person name="Hori C."/>
            <person name="Igarashi K."/>
            <person name="Jurgens J.A."/>
            <person name="Kallen N."/>
            <person name="Kersten P."/>
            <person name="Kohler A."/>
            <person name="Kuees U."/>
            <person name="Kumar T.K.A."/>
            <person name="Kuo A."/>
            <person name="LaButti K."/>
            <person name="Larrondo L.F."/>
            <person name="Lindquist E."/>
            <person name="Ling A."/>
            <person name="Lombard V."/>
            <person name="Lucas S."/>
            <person name="Lundell T."/>
            <person name="Martin R."/>
            <person name="McLaughlin D.J."/>
            <person name="Morgenstern I."/>
            <person name="Morin E."/>
            <person name="Murat C."/>
            <person name="Nagy L.G."/>
            <person name="Nolan M."/>
            <person name="Ohm R.A."/>
            <person name="Patyshakuliyeva A."/>
            <person name="Rokas A."/>
            <person name="Ruiz-Duenas F.J."/>
            <person name="Sabat G."/>
            <person name="Salamov A."/>
            <person name="Samejima M."/>
            <person name="Schmutz J."/>
            <person name="Slot J.C."/>
            <person name="St John F."/>
            <person name="Stenlid J."/>
            <person name="Sun H."/>
            <person name="Sun S."/>
            <person name="Syed K."/>
            <person name="Tsang A."/>
            <person name="Wiebenga A."/>
            <person name="Young D."/>
            <person name="Pisabarro A."/>
            <person name="Eastwood D.C."/>
            <person name="Martin F."/>
            <person name="Cullen D."/>
            <person name="Grigoriev I.V."/>
            <person name="Hibbett D.S."/>
        </authorList>
    </citation>
    <scope>NUCLEOTIDE SEQUENCE</scope>
    <source>
        <strain evidence="3">FP-58527</strain>
    </source>
</reference>
<proteinExistence type="predicted"/>
<name>S8DJB2_FOMSC</name>
<dbReference type="HOGENOM" id="CLU_2158422_0_0_1"/>
<evidence type="ECO:0000313" key="2">
    <source>
        <dbReference type="EMBL" id="EPS92927.1"/>
    </source>
</evidence>
<sequence>MSASTPHRLAVHSIRSDAGTASESLVGLQSSHSPLPQTGISAPGREYFSPSSQFKPSIFDYVEEDVKPPLDDDMMALPLLGPQPIKEEEVEPSIPDVGWDSEAIVKKEESA</sequence>